<name>A0A1H9ALJ5_9HYPH</name>
<dbReference type="SUPFAM" id="SSF55729">
    <property type="entry name" value="Acyl-CoA N-acyltransferases (Nat)"/>
    <property type="match status" value="1"/>
</dbReference>
<dbReference type="Proteomes" id="UP000199647">
    <property type="component" value="Unassembled WGS sequence"/>
</dbReference>
<feature type="domain" description="N-acyl amino acid synthase FeeM catalytic core" evidence="1">
    <location>
        <begin position="36"/>
        <end position="194"/>
    </location>
</feature>
<gene>
    <name evidence="2" type="ORF">SAMN05216548_101459</name>
</gene>
<dbReference type="AlphaFoldDB" id="A0A1H9ALJ5"/>
<keyword evidence="3" id="KW-1185">Reference proteome</keyword>
<dbReference type="STRING" id="1855383.SAMN05216548_101459"/>
<sequence>MSAAALASGPSLAERVTDLLERVDYRLAVTPEEKEAVYRLRYQAYLREGAIGPSFVKKLADRFEDSPNGYTFGVYIDGELASSLRIHVASQENSDTPAVDAFADILMPEIEAGKTIIDNNRFVADHNFSRAFPALPYVTVRLGYMASKFFDATLGLATVRKEHQAFYKRFFGFTSLAEPRFYPTLTKPLGLMSIYQPEVRDHAAKRYPFFWSSYTERRMLFERPVPMHRMPMPQRPHLVHEDARLNA</sequence>
<dbReference type="InterPro" id="IPR054597">
    <property type="entry name" value="FeeM_cat"/>
</dbReference>
<dbReference type="RefSeq" id="WP_238858109.1">
    <property type="nucleotide sequence ID" value="NZ_FOFG01000001.1"/>
</dbReference>
<proteinExistence type="predicted"/>
<dbReference type="Gene3D" id="3.40.630.30">
    <property type="match status" value="1"/>
</dbReference>
<reference evidence="2 3" key="1">
    <citation type="submission" date="2016-10" db="EMBL/GenBank/DDBJ databases">
        <authorList>
            <person name="de Groot N.N."/>
        </authorList>
    </citation>
    <scope>NUCLEOTIDE SEQUENCE [LARGE SCALE GENOMIC DNA]</scope>
    <source>
        <strain evidence="2 3">A52C2</strain>
    </source>
</reference>
<evidence type="ECO:0000313" key="3">
    <source>
        <dbReference type="Proteomes" id="UP000199647"/>
    </source>
</evidence>
<dbReference type="Pfam" id="PF21926">
    <property type="entry name" value="FeeM"/>
    <property type="match status" value="1"/>
</dbReference>
<organism evidence="2 3">
    <name type="scientific">Faunimonas pinastri</name>
    <dbReference type="NCBI Taxonomy" id="1855383"/>
    <lineage>
        <taxon>Bacteria</taxon>
        <taxon>Pseudomonadati</taxon>
        <taxon>Pseudomonadota</taxon>
        <taxon>Alphaproteobacteria</taxon>
        <taxon>Hyphomicrobiales</taxon>
        <taxon>Afifellaceae</taxon>
        <taxon>Faunimonas</taxon>
    </lineage>
</organism>
<evidence type="ECO:0000259" key="1">
    <source>
        <dbReference type="Pfam" id="PF21926"/>
    </source>
</evidence>
<protein>
    <recommendedName>
        <fullName evidence="1">N-acyl amino acid synthase FeeM catalytic core domain-containing protein</fullName>
    </recommendedName>
</protein>
<evidence type="ECO:0000313" key="2">
    <source>
        <dbReference type="EMBL" id="SEP77445.1"/>
    </source>
</evidence>
<accession>A0A1H9ALJ5</accession>
<dbReference type="EMBL" id="FOFG01000001">
    <property type="protein sequence ID" value="SEP77445.1"/>
    <property type="molecule type" value="Genomic_DNA"/>
</dbReference>
<dbReference type="InterPro" id="IPR016181">
    <property type="entry name" value="Acyl_CoA_acyltransferase"/>
</dbReference>